<dbReference type="SUPFAM" id="SSF48452">
    <property type="entry name" value="TPR-like"/>
    <property type="match status" value="1"/>
</dbReference>
<feature type="repeat" description="TPR" evidence="1">
    <location>
        <begin position="123"/>
        <end position="156"/>
    </location>
</feature>
<dbReference type="InterPro" id="IPR019734">
    <property type="entry name" value="TPR_rpt"/>
</dbReference>
<name>A0A1I0ERU9_9BACI</name>
<protein>
    <submittedName>
        <fullName evidence="2">Tetratricopeptide repeat-containing protein</fullName>
    </submittedName>
</protein>
<dbReference type="EMBL" id="FOHE01000012">
    <property type="protein sequence ID" value="SET48137.1"/>
    <property type="molecule type" value="Genomic_DNA"/>
</dbReference>
<accession>A0A1I0ERU9</accession>
<dbReference type="InterPro" id="IPR011990">
    <property type="entry name" value="TPR-like_helical_dom_sf"/>
</dbReference>
<proteinExistence type="predicted"/>
<dbReference type="PROSITE" id="PS50005">
    <property type="entry name" value="TPR"/>
    <property type="match status" value="1"/>
</dbReference>
<gene>
    <name evidence="2" type="ORF">SAMN05216389_11271</name>
</gene>
<dbReference type="Proteomes" id="UP000198618">
    <property type="component" value="Unassembled WGS sequence"/>
</dbReference>
<dbReference type="Pfam" id="PF13181">
    <property type="entry name" value="TPR_8"/>
    <property type="match status" value="1"/>
</dbReference>
<keyword evidence="3" id="KW-1185">Reference proteome</keyword>
<reference evidence="2 3" key="1">
    <citation type="submission" date="2016-10" db="EMBL/GenBank/DDBJ databases">
        <authorList>
            <person name="de Groot N.N."/>
        </authorList>
    </citation>
    <scope>NUCLEOTIDE SEQUENCE [LARGE SCALE GENOMIC DNA]</scope>
    <source>
        <strain evidence="2 3">IBRC-M 10780</strain>
    </source>
</reference>
<dbReference type="AlphaFoldDB" id="A0A1I0ERU9"/>
<dbReference type="STRING" id="930131.SAMN05216389_11271"/>
<evidence type="ECO:0000256" key="1">
    <source>
        <dbReference type="PROSITE-ProRule" id="PRU00339"/>
    </source>
</evidence>
<keyword evidence="1" id="KW-0802">TPR repeat</keyword>
<sequence>MDFIYKWGIFVTAENEMIRKSYYKTLIDTYDNRHPISILGERYMEEMKKQRPDLSAIRYAQGEVYFFNKDYEAAIYKWGTPLDDELIPWAQKNIADAHLEMGLLEDAEKFYKDVQTDSVVLQAEILLQLFSLYIQQDRFENAVHAIKNAIELDPDYPDVTEIAKAFFENSKDWGNAVELAVNEAVRTKSLPWFEVLEGYVDQGHTTNYEPSYFRGVLVDLFHMDKYRFESLTEVMWNSYKSSDFYIQWLEEINDLIWNHNADESYMWKKLPNLFKQSYFELISGRYLIRDIAPLIQNHLTNWLTISSVSDILISATAILAWDDIFESDLDPTLVKEAAYHFENCSPYQNGRQDGIELFESMKTWAEKEDLLNDLTEFIQPMVEEYSIEVASPSKIRGLIKASIEFLKEKRVEVEHGIMEKITWNEELLAKLNDIHAQMEGMESEEVHVIKDSFRHMTNNFTQNLMTKLPELLRKSADIVHEDSDFKKIHIDLNNEMNKQVISYMENTGLQGFRDASQTWIEDCLREFKDRQMNMDEMSESFNQQYGEEKITLEADFKILNDWQRDLERISRELVHMEKTNFMLRNNPSQLLLKGAGKLFGSMTKNKEMLHIKYKNYIENEDYSQLIQDLLHPFLQQLESFERSIEWDVNNSFSNIYDGIGHVSDEVQKDMENHKNALATMHEKPEIYRDPLTLFEVKLRQHELMNA</sequence>
<evidence type="ECO:0000313" key="3">
    <source>
        <dbReference type="Proteomes" id="UP000198618"/>
    </source>
</evidence>
<evidence type="ECO:0000313" key="2">
    <source>
        <dbReference type="EMBL" id="SET48137.1"/>
    </source>
</evidence>
<dbReference type="Gene3D" id="1.25.40.10">
    <property type="entry name" value="Tetratricopeptide repeat domain"/>
    <property type="match status" value="1"/>
</dbReference>
<organism evidence="2 3">
    <name type="scientific">Oceanobacillus limi</name>
    <dbReference type="NCBI Taxonomy" id="930131"/>
    <lineage>
        <taxon>Bacteria</taxon>
        <taxon>Bacillati</taxon>
        <taxon>Bacillota</taxon>
        <taxon>Bacilli</taxon>
        <taxon>Bacillales</taxon>
        <taxon>Bacillaceae</taxon>
        <taxon>Oceanobacillus</taxon>
    </lineage>
</organism>